<evidence type="ECO:0000313" key="1">
    <source>
        <dbReference type="EMBL" id="CAE0354264.1"/>
    </source>
</evidence>
<dbReference type="PANTHER" id="PTHR13308:SF40">
    <property type="entry name" value="NEDD4-BINDING PROTEIN 2-LIKE 1"/>
    <property type="match status" value="1"/>
</dbReference>
<dbReference type="InterPro" id="IPR027417">
    <property type="entry name" value="P-loop_NTPase"/>
</dbReference>
<gene>
    <name evidence="1" type="ORF">EHAR0213_LOCUS13180</name>
</gene>
<sequence>MEEEPTLKYCFIMRGIPGSGKSTVAKRLKGTDGVVHSTDSYFINDEGEYVFDKQLLGRHHQLNYQAFCTSIDEGTECVIVDNINLTDKEYKKYQNYATKKGYIVSFVILPMIPASVAAERNTHSCPESEIAQIIKKWKKM</sequence>
<dbReference type="Pfam" id="PF13671">
    <property type="entry name" value="AAA_33"/>
    <property type="match status" value="1"/>
</dbReference>
<protein>
    <recommendedName>
        <fullName evidence="2">ATP-binding protein</fullName>
    </recommendedName>
</protein>
<organism evidence="1">
    <name type="scientific">Euplotes harpa</name>
    <dbReference type="NCBI Taxonomy" id="151035"/>
    <lineage>
        <taxon>Eukaryota</taxon>
        <taxon>Sar</taxon>
        <taxon>Alveolata</taxon>
        <taxon>Ciliophora</taxon>
        <taxon>Intramacronucleata</taxon>
        <taxon>Spirotrichea</taxon>
        <taxon>Hypotrichia</taxon>
        <taxon>Euplotida</taxon>
        <taxon>Euplotidae</taxon>
        <taxon>Euplotes</taxon>
    </lineage>
</organism>
<dbReference type="EMBL" id="HBII01031820">
    <property type="protein sequence ID" value="CAE0354264.1"/>
    <property type="molecule type" value="Transcribed_RNA"/>
</dbReference>
<reference evidence="1" key="1">
    <citation type="submission" date="2021-01" db="EMBL/GenBank/DDBJ databases">
        <authorList>
            <person name="Corre E."/>
            <person name="Pelletier E."/>
            <person name="Niang G."/>
            <person name="Scheremetjew M."/>
            <person name="Finn R."/>
            <person name="Kale V."/>
            <person name="Holt S."/>
            <person name="Cochrane G."/>
            <person name="Meng A."/>
            <person name="Brown T."/>
            <person name="Cohen L."/>
        </authorList>
    </citation>
    <scope>NUCLEOTIDE SEQUENCE</scope>
    <source>
        <strain evidence="1">FSP1.4</strain>
    </source>
</reference>
<name>A0A7S3JIW3_9SPIT</name>
<evidence type="ECO:0008006" key="2">
    <source>
        <dbReference type="Google" id="ProtNLM"/>
    </source>
</evidence>
<proteinExistence type="predicted"/>
<dbReference type="Gene3D" id="3.40.50.300">
    <property type="entry name" value="P-loop containing nucleotide triphosphate hydrolases"/>
    <property type="match status" value="1"/>
</dbReference>
<accession>A0A7S3JIW3</accession>
<dbReference type="InterPro" id="IPR026302">
    <property type="entry name" value="NEDD4-bd_p2"/>
</dbReference>
<dbReference type="SUPFAM" id="SSF52540">
    <property type="entry name" value="P-loop containing nucleoside triphosphate hydrolases"/>
    <property type="match status" value="1"/>
</dbReference>
<dbReference type="AlphaFoldDB" id="A0A7S3JIW3"/>
<dbReference type="PANTHER" id="PTHR13308">
    <property type="entry name" value="NEDD4-BINDING PROTEIN 2-LIKE 1"/>
    <property type="match status" value="1"/>
</dbReference>